<accession>A0ABN7V568</accession>
<keyword evidence="3" id="KW-1185">Reference proteome</keyword>
<name>A0ABN7V568_GIGMA</name>
<proteinExistence type="predicted"/>
<dbReference type="Proteomes" id="UP000789901">
    <property type="component" value="Unassembled WGS sequence"/>
</dbReference>
<protein>
    <submittedName>
        <fullName evidence="2">34870_t:CDS:1</fullName>
    </submittedName>
</protein>
<keyword evidence="1" id="KW-0175">Coiled coil</keyword>
<evidence type="ECO:0000256" key="1">
    <source>
        <dbReference type="SAM" id="Coils"/>
    </source>
</evidence>
<evidence type="ECO:0000313" key="3">
    <source>
        <dbReference type="Proteomes" id="UP000789901"/>
    </source>
</evidence>
<evidence type="ECO:0000313" key="2">
    <source>
        <dbReference type="EMBL" id="CAG8730170.1"/>
    </source>
</evidence>
<sequence length="67" mass="7854">LENVPEEPVKNSQIVVTINALEKLQQQVTLQNQTIEQLQQQVQKLETFNQQLLHLIPNTYNKELIFL</sequence>
<organism evidence="2 3">
    <name type="scientific">Gigaspora margarita</name>
    <dbReference type="NCBI Taxonomy" id="4874"/>
    <lineage>
        <taxon>Eukaryota</taxon>
        <taxon>Fungi</taxon>
        <taxon>Fungi incertae sedis</taxon>
        <taxon>Mucoromycota</taxon>
        <taxon>Glomeromycotina</taxon>
        <taxon>Glomeromycetes</taxon>
        <taxon>Diversisporales</taxon>
        <taxon>Gigasporaceae</taxon>
        <taxon>Gigaspora</taxon>
    </lineage>
</organism>
<reference evidence="2 3" key="1">
    <citation type="submission" date="2021-06" db="EMBL/GenBank/DDBJ databases">
        <authorList>
            <person name="Kallberg Y."/>
            <person name="Tangrot J."/>
            <person name="Rosling A."/>
        </authorList>
    </citation>
    <scope>NUCLEOTIDE SEQUENCE [LARGE SCALE GENOMIC DNA]</scope>
    <source>
        <strain evidence="2 3">120-4 pot B 10/14</strain>
    </source>
</reference>
<comment type="caution">
    <text evidence="2">The sequence shown here is derived from an EMBL/GenBank/DDBJ whole genome shotgun (WGS) entry which is preliminary data.</text>
</comment>
<feature type="non-terminal residue" evidence="2">
    <location>
        <position position="1"/>
    </location>
</feature>
<dbReference type="EMBL" id="CAJVQB010009442">
    <property type="protein sequence ID" value="CAG8730170.1"/>
    <property type="molecule type" value="Genomic_DNA"/>
</dbReference>
<gene>
    <name evidence="2" type="ORF">GMARGA_LOCUS14320</name>
</gene>
<feature type="coiled-coil region" evidence="1">
    <location>
        <begin position="21"/>
        <end position="55"/>
    </location>
</feature>